<evidence type="ECO:0000256" key="1">
    <source>
        <dbReference type="ARBA" id="ARBA00022692"/>
    </source>
</evidence>
<dbReference type="InterPro" id="IPR008803">
    <property type="entry name" value="RHD3/Sey1"/>
</dbReference>
<feature type="topological domain" description="Cytoplasmic" evidence="9">
    <location>
        <begin position="1"/>
        <end position="711"/>
    </location>
</feature>
<evidence type="ECO:0000256" key="9">
    <source>
        <dbReference type="HAMAP-Rule" id="MF_03109"/>
    </source>
</evidence>
<name>A0A388LR52_CHABU</name>
<evidence type="ECO:0000313" key="13">
    <source>
        <dbReference type="EMBL" id="GBG84794.1"/>
    </source>
</evidence>
<keyword evidence="8 9" id="KW-0472">Membrane</keyword>
<dbReference type="HAMAP" id="MF_03109">
    <property type="entry name" value="Sey1"/>
    <property type="match status" value="1"/>
</dbReference>
<evidence type="ECO:0000256" key="5">
    <source>
        <dbReference type="ARBA" id="ARBA00022989"/>
    </source>
</evidence>
<comment type="caution">
    <text evidence="13">The sequence shown here is derived from an EMBL/GenBank/DDBJ whole genome shotgun (WGS) entry which is preliminary data.</text>
</comment>
<dbReference type="OMA" id="SYAHEEE"/>
<dbReference type="PROSITE" id="PS51715">
    <property type="entry name" value="G_GB1_RHD3"/>
    <property type="match status" value="1"/>
</dbReference>
<dbReference type="GO" id="GO:0016320">
    <property type="term" value="P:endoplasmic reticulum membrane fusion"/>
    <property type="evidence" value="ECO:0007669"/>
    <property type="project" value="TreeGrafter"/>
</dbReference>
<feature type="binding site" evidence="9">
    <location>
        <begin position="47"/>
        <end position="54"/>
    </location>
    <ligand>
        <name>GTP</name>
        <dbReference type="ChEBI" id="CHEBI:37565"/>
    </ligand>
</feature>
<comment type="subcellular location">
    <subcellularLocation>
        <location evidence="9">Endoplasmic reticulum membrane</location>
        <topology evidence="9">Multi-pass membrane protein</topology>
    </subcellularLocation>
</comment>
<dbReference type="Pfam" id="PF05879">
    <property type="entry name" value="RHD3_GTPase"/>
    <property type="match status" value="1"/>
</dbReference>
<evidence type="ECO:0000256" key="3">
    <source>
        <dbReference type="ARBA" id="ARBA00022801"/>
    </source>
</evidence>
<feature type="topological domain" description="Lumenal" evidence="9">
    <location>
        <begin position="733"/>
        <end position="735"/>
    </location>
</feature>
<keyword evidence="14" id="KW-1185">Reference proteome</keyword>
<dbReference type="OrthoDB" id="1597724at2759"/>
<gene>
    <name evidence="13" type="ORF">CBR_g39170</name>
</gene>
<dbReference type="InterPro" id="IPR030386">
    <property type="entry name" value="G_GB1_RHD3_dom"/>
</dbReference>
<evidence type="ECO:0000256" key="2">
    <source>
        <dbReference type="ARBA" id="ARBA00022741"/>
    </source>
</evidence>
<evidence type="ECO:0000256" key="10">
    <source>
        <dbReference type="SAM" id="MobiDB-lite"/>
    </source>
</evidence>
<dbReference type="Pfam" id="PF20428">
    <property type="entry name" value="Sey1_3HB"/>
    <property type="match status" value="1"/>
</dbReference>
<keyword evidence="4 9" id="KW-0256">Endoplasmic reticulum</keyword>
<comment type="function">
    <text evidence="9">Probable GTP-binding protein that may be involved in cell development.</text>
</comment>
<keyword evidence="7 9" id="KW-0342">GTP-binding</keyword>
<keyword evidence="3 9" id="KW-0378">Hydrolase</keyword>
<dbReference type="InterPro" id="IPR046758">
    <property type="entry name" value="Sey1/RHD3-like_3HB"/>
</dbReference>
<feature type="domain" description="GB1/RHD3-type G" evidence="12">
    <location>
        <begin position="37"/>
        <end position="251"/>
    </location>
</feature>
<feature type="region of interest" description="Disordered" evidence="10">
    <location>
        <begin position="828"/>
        <end position="857"/>
    </location>
</feature>
<dbReference type="STRING" id="69332.A0A388LR52"/>
<evidence type="ECO:0000256" key="11">
    <source>
        <dbReference type="SAM" id="Phobius"/>
    </source>
</evidence>
<dbReference type="FunFam" id="3.40.50.300:FF:002271">
    <property type="entry name" value="Protein ROOT HAIR DEFECTIVE 3 homolog"/>
    <property type="match status" value="1"/>
</dbReference>
<comment type="similarity">
    <text evidence="9">Belongs to the TRAFAC class dynamin-like GTPase superfamily. GB1/RHD3 GTPase family. RHD3 subfamily.</text>
</comment>
<keyword evidence="1 9" id="KW-0812">Transmembrane</keyword>
<evidence type="ECO:0000256" key="4">
    <source>
        <dbReference type="ARBA" id="ARBA00022824"/>
    </source>
</evidence>
<dbReference type="EMBL" id="BFEA01000491">
    <property type="protein sequence ID" value="GBG84794.1"/>
    <property type="molecule type" value="Genomic_DNA"/>
</dbReference>
<feature type="compositionally biased region" description="Polar residues" evidence="10">
    <location>
        <begin position="835"/>
        <end position="846"/>
    </location>
</feature>
<keyword evidence="2 9" id="KW-0547">Nucleotide-binding</keyword>
<accession>A0A388LR52</accession>
<dbReference type="GO" id="GO:0003924">
    <property type="term" value="F:GTPase activity"/>
    <property type="evidence" value="ECO:0007669"/>
    <property type="project" value="UniProtKB-UniRule"/>
</dbReference>
<feature type="topological domain" description="Cytoplasmic" evidence="9">
    <location>
        <begin position="757"/>
        <end position="857"/>
    </location>
</feature>
<keyword evidence="5 9" id="KW-1133">Transmembrane helix</keyword>
<proteinExistence type="inferred from homology"/>
<keyword evidence="6" id="KW-0175">Coiled coil</keyword>
<dbReference type="PANTHER" id="PTHR45923">
    <property type="entry name" value="PROTEIN SEY1"/>
    <property type="match status" value="1"/>
</dbReference>
<evidence type="ECO:0000256" key="6">
    <source>
        <dbReference type="ARBA" id="ARBA00023054"/>
    </source>
</evidence>
<dbReference type="Proteomes" id="UP000265515">
    <property type="component" value="Unassembled WGS sequence"/>
</dbReference>
<dbReference type="EC" id="3.6.5.-" evidence="9"/>
<evidence type="ECO:0000259" key="12">
    <source>
        <dbReference type="PROSITE" id="PS51715"/>
    </source>
</evidence>
<protein>
    <recommendedName>
        <fullName evidence="9">Protein ROOT HAIR DEFECTIVE 3 homolog</fullName>
        <ecNumber evidence="9">3.6.5.-</ecNumber>
    </recommendedName>
    <alternativeName>
        <fullName evidence="9">Protein SEY1 homolog</fullName>
    </alternativeName>
</protein>
<organism evidence="13 14">
    <name type="scientific">Chara braunii</name>
    <name type="common">Braun's stonewort</name>
    <dbReference type="NCBI Taxonomy" id="69332"/>
    <lineage>
        <taxon>Eukaryota</taxon>
        <taxon>Viridiplantae</taxon>
        <taxon>Streptophyta</taxon>
        <taxon>Charophyceae</taxon>
        <taxon>Charales</taxon>
        <taxon>Characeae</taxon>
        <taxon>Chara</taxon>
    </lineage>
</organism>
<dbReference type="SUPFAM" id="SSF52540">
    <property type="entry name" value="P-loop containing nucleoside triphosphate hydrolases"/>
    <property type="match status" value="1"/>
</dbReference>
<dbReference type="PANTHER" id="PTHR45923:SF2">
    <property type="entry name" value="PROTEIN SEY1"/>
    <property type="match status" value="1"/>
</dbReference>
<feature type="transmembrane region" description="Helical" evidence="11">
    <location>
        <begin position="736"/>
        <end position="755"/>
    </location>
</feature>
<evidence type="ECO:0000256" key="8">
    <source>
        <dbReference type="ARBA" id="ARBA00023136"/>
    </source>
</evidence>
<dbReference type="GO" id="GO:0005789">
    <property type="term" value="C:endoplasmic reticulum membrane"/>
    <property type="evidence" value="ECO:0007669"/>
    <property type="project" value="UniProtKB-SubCell"/>
</dbReference>
<dbReference type="InterPro" id="IPR027417">
    <property type="entry name" value="P-loop_NTPase"/>
</dbReference>
<dbReference type="Gene3D" id="3.40.50.300">
    <property type="entry name" value="P-loop containing nucleotide triphosphate hydrolases"/>
    <property type="match status" value="1"/>
</dbReference>
<reference evidence="13 14" key="1">
    <citation type="journal article" date="2018" name="Cell">
        <title>The Chara Genome: Secondary Complexity and Implications for Plant Terrestrialization.</title>
        <authorList>
            <person name="Nishiyama T."/>
            <person name="Sakayama H."/>
            <person name="Vries J.D."/>
            <person name="Buschmann H."/>
            <person name="Saint-Marcoux D."/>
            <person name="Ullrich K.K."/>
            <person name="Haas F.B."/>
            <person name="Vanderstraeten L."/>
            <person name="Becker D."/>
            <person name="Lang D."/>
            <person name="Vosolsobe S."/>
            <person name="Rombauts S."/>
            <person name="Wilhelmsson P.K.I."/>
            <person name="Janitza P."/>
            <person name="Kern R."/>
            <person name="Heyl A."/>
            <person name="Rumpler F."/>
            <person name="Villalobos L.I.A.C."/>
            <person name="Clay J.M."/>
            <person name="Skokan R."/>
            <person name="Toyoda A."/>
            <person name="Suzuki Y."/>
            <person name="Kagoshima H."/>
            <person name="Schijlen E."/>
            <person name="Tajeshwar N."/>
            <person name="Catarino B."/>
            <person name="Hetherington A.J."/>
            <person name="Saltykova A."/>
            <person name="Bonnot C."/>
            <person name="Breuninger H."/>
            <person name="Symeonidi A."/>
            <person name="Radhakrishnan G.V."/>
            <person name="Van Nieuwerburgh F."/>
            <person name="Deforce D."/>
            <person name="Chang C."/>
            <person name="Karol K.G."/>
            <person name="Hedrich R."/>
            <person name="Ulvskov P."/>
            <person name="Glockner G."/>
            <person name="Delwiche C.F."/>
            <person name="Petrasek J."/>
            <person name="Van de Peer Y."/>
            <person name="Friml J."/>
            <person name="Beilby M."/>
            <person name="Dolan L."/>
            <person name="Kohara Y."/>
            <person name="Sugano S."/>
            <person name="Fujiyama A."/>
            <person name="Delaux P.-M."/>
            <person name="Quint M."/>
            <person name="TheiBen G."/>
            <person name="Hagemann M."/>
            <person name="Harholt J."/>
            <person name="Dunand C."/>
            <person name="Zachgo S."/>
            <person name="Langdale J."/>
            <person name="Maumus F."/>
            <person name="Straeten D.V.D."/>
            <person name="Gould S.B."/>
            <person name="Rensing S.A."/>
        </authorList>
    </citation>
    <scope>NUCLEOTIDE SEQUENCE [LARGE SCALE GENOMIC DNA]</scope>
    <source>
        <strain evidence="13 14">S276</strain>
    </source>
</reference>
<dbReference type="CDD" id="cd01851">
    <property type="entry name" value="GBP"/>
    <property type="match status" value="1"/>
</dbReference>
<evidence type="ECO:0000256" key="7">
    <source>
        <dbReference type="ARBA" id="ARBA00023134"/>
    </source>
</evidence>
<evidence type="ECO:0000313" key="14">
    <source>
        <dbReference type="Proteomes" id="UP000265515"/>
    </source>
</evidence>
<dbReference type="Gramene" id="GBG84794">
    <property type="protein sequence ID" value="GBG84794"/>
    <property type="gene ID" value="CBR_g39170"/>
</dbReference>
<dbReference type="AlphaFoldDB" id="A0A388LR52"/>
<sequence length="857" mass="94897">MGSEEEVITIQAIDGAGVFKLQDLEGFARTVHLAECGLSYAVVSIMGPQSSGKSTLLNHMFGTRFKEMDALRGRTQTTQGVWLAKAKGVEPTTLVFDLEGTDGRERGEDDTTFEKQSSLFALAVSDIVLINMWCHDIGREQAANKPLLKTVFQVMMRLFTPRRTLLLFVIRDKTRTPLSTLEPILREDIQKIWDSVPKPKGKDLKISDFFQVEVTALPNFELKEEEFHRAVIELRDRFQNSISPGGLAGDRRGAVPGTAFCLSTSGMWNVIKENKDLDLPAHKVMVATVRCEEIANEKFANLQQDEGWLELEATVKLSTMFGFGKRAGVLLSKTMDEYDAEATYFDETVREEKRKNLLVKALELLEGAFQANLKHKRLAVMDKFEAELAAEIHQKGDRPILFAEAVRACTAKALSDFQVLADDSFVEGSGWDVGRIRDKLKSDIDKYAMHVRTEKLGAISSSLQKRLVMAVADPVGAVLEAGGPDTWPSIRQLLAKETADIVKAFEKAVKGFELEASVEAEMKKELIDSGRLAIIKKTKDEAAQAAYRMKDRFNTIFARDKDSMPRVWTGKEDIKAITKDARTSSLKLLSTLAAVRLESPAKSSKTDVIENALLHLMEAEAQAADLSPSSSGNFTNVTRSITNVFGSSDSGDNSPASVLASSSWPGVEADFMMLSPSQCRNLWRIFKTETEYTISQALQAQELARKNNSWLPPKWAVIAMLVLGFNEMMAVVRNPFLAIFLLVFFFLAKALFVQLDIVGSFSHGFLPGMLTISTRLVPASMAAMRKLCEDVPAQIASGPQRIQSFIQSQAAAGKPEKTQKSEIAMQQFAEDSEGAQPNPNTAASDNLRQRNPYMAQE</sequence>
<dbReference type="GO" id="GO:0005525">
    <property type="term" value="F:GTP binding"/>
    <property type="evidence" value="ECO:0007669"/>
    <property type="project" value="UniProtKB-UniRule"/>
</dbReference>